<dbReference type="GO" id="GO:0045725">
    <property type="term" value="P:positive regulation of glycogen biosynthetic process"/>
    <property type="evidence" value="ECO:0007669"/>
    <property type="project" value="TreeGrafter"/>
</dbReference>
<protein>
    <recommendedName>
        <fullName evidence="2">HAT C-terminal dimerisation domain-containing protein</fullName>
    </recommendedName>
</protein>
<evidence type="ECO:0008006" key="2">
    <source>
        <dbReference type="Google" id="ProtNLM"/>
    </source>
</evidence>
<sequence length="220" mass="25852">MEHLRELSEELGVSKVFAAAAFDHICTFEVKLNLFQRHIEEKNLTDFPALREVVDELKQQNKEDQKIFDPDRYQMVICRLQKEFERHFKDLRFIKKDLELFSNPFNFKPEYAPISVRVELTKLQANTNLWNEYRVKDLGQFYAGLSAESYPIIKGVACKVASLFDSNQICEKAFSYLTRNQHTLSQPLTDEHLQALFRVATTEMEPGWDDLVRERNESNP</sequence>
<name>Q9BE15_MACFA</name>
<dbReference type="AlphaFoldDB" id="Q9BE15"/>
<evidence type="ECO:0000313" key="1">
    <source>
        <dbReference type="EMBL" id="BAB41165.1"/>
    </source>
</evidence>
<accession>Q9BE15</accession>
<dbReference type="EMBL" id="AB060238">
    <property type="protein sequence ID" value="BAB41165.1"/>
    <property type="molecule type" value="mRNA"/>
</dbReference>
<proteinExistence type="evidence at transcript level"/>
<reference evidence="1" key="1">
    <citation type="submission" date="2001-04" db="EMBL/GenBank/DDBJ databases">
        <title>Isolation of full-length cDNA clones from macaque brain cDNA libraries.</title>
        <authorList>
            <person name="Osada N."/>
            <person name="Hida M."/>
            <person name="Kusuda J."/>
            <person name="Tanuma R."/>
            <person name="Iseki K."/>
            <person name="Hirai M."/>
            <person name="Terao K."/>
            <person name="Suzuki Y."/>
            <person name="Sugano S."/>
            <person name="Hashimoto K."/>
        </authorList>
    </citation>
    <scope>NUCLEOTIDE SEQUENCE</scope>
    <source>
        <tissue evidence="1">Frontal lobe left</tissue>
    </source>
</reference>
<dbReference type="PANTHER" id="PTHR45913">
    <property type="entry name" value="EPM2A-INTERACTING PROTEIN 1"/>
    <property type="match status" value="1"/>
</dbReference>
<organism evidence="1">
    <name type="scientific">Macaca fascicularis</name>
    <name type="common">Crab-eating macaque</name>
    <name type="synonym">Cynomolgus monkey</name>
    <dbReference type="NCBI Taxonomy" id="9541"/>
    <lineage>
        <taxon>Eukaryota</taxon>
        <taxon>Metazoa</taxon>
        <taxon>Chordata</taxon>
        <taxon>Craniata</taxon>
        <taxon>Vertebrata</taxon>
        <taxon>Euteleostomi</taxon>
        <taxon>Mammalia</taxon>
        <taxon>Eutheria</taxon>
        <taxon>Euarchontoglires</taxon>
        <taxon>Primates</taxon>
        <taxon>Haplorrhini</taxon>
        <taxon>Catarrhini</taxon>
        <taxon>Cercopithecidae</taxon>
        <taxon>Cercopithecinae</taxon>
        <taxon>Macaca</taxon>
    </lineage>
</organism>
<dbReference type="PANTHER" id="PTHR45913:SF11">
    <property type="entry name" value="EPM2A-INTERACTING PROTEIN 1"/>
    <property type="match status" value="1"/>
</dbReference>